<reference evidence="1" key="1">
    <citation type="submission" date="2021-11" db="EMBL/GenBank/DDBJ databases">
        <title>Description of novel Chryseobacterium species.</title>
        <authorList>
            <person name="Saticioglu I.B."/>
            <person name="Ay H."/>
            <person name="Altun S."/>
            <person name="Duman M."/>
        </authorList>
    </citation>
    <scope>NUCLEOTIDE SEQUENCE</scope>
    <source>
        <strain evidence="1">C-17</strain>
    </source>
</reference>
<evidence type="ECO:0000313" key="1">
    <source>
        <dbReference type="EMBL" id="MCD1116432.1"/>
    </source>
</evidence>
<dbReference type="EMBL" id="JAJNAY010000001">
    <property type="protein sequence ID" value="MCD1116432.1"/>
    <property type="molecule type" value="Genomic_DNA"/>
</dbReference>
<accession>A0A9Q3V1I6</accession>
<dbReference type="AlphaFoldDB" id="A0A9Q3V1I6"/>
<proteinExistence type="predicted"/>
<organism evidence="1 2">
    <name type="scientific">Chryseobacterium turcicum</name>
    <dbReference type="NCBI Taxonomy" id="2898076"/>
    <lineage>
        <taxon>Bacteria</taxon>
        <taxon>Pseudomonadati</taxon>
        <taxon>Bacteroidota</taxon>
        <taxon>Flavobacteriia</taxon>
        <taxon>Flavobacteriales</taxon>
        <taxon>Weeksellaceae</taxon>
        <taxon>Chryseobacterium group</taxon>
        <taxon>Chryseobacterium</taxon>
    </lineage>
</organism>
<evidence type="ECO:0000313" key="2">
    <source>
        <dbReference type="Proteomes" id="UP001108025"/>
    </source>
</evidence>
<protein>
    <submittedName>
        <fullName evidence="1">Uncharacterized protein</fullName>
    </submittedName>
</protein>
<comment type="caution">
    <text evidence="1">The sequence shown here is derived from an EMBL/GenBank/DDBJ whole genome shotgun (WGS) entry which is preliminary data.</text>
</comment>
<dbReference type="Proteomes" id="UP001108025">
    <property type="component" value="Unassembled WGS sequence"/>
</dbReference>
<gene>
    <name evidence="1" type="ORF">LO744_06130</name>
</gene>
<name>A0A9Q3V1I6_9FLAO</name>
<dbReference type="InterPro" id="IPR058093">
    <property type="entry name" value="LA_2272-like"/>
</dbReference>
<sequence length="225" mass="25031">MKTKLFLIIAMVFNSLVFCQDSLKVNEQKVRLIAVTPLNDDITKVNGLTVGLGFDPKYLLKDDDLTELQTVNGINLEPNPLGIIYWFFYNPSGFEHQQLIKVNGINLSLAGYLRGISHNGISLSMYNYGHTMNGVMGSLISFDIEKARGVFFATMNVSSREMKGLSIAPFNGAEVLRGVQIGFYNNNSDGKGLQIGLVNRSKKMKGLQIGFWNKNGKRTLPLINF</sequence>
<dbReference type="NCBIfam" id="NF047436">
    <property type="entry name" value="LA_2272_repeat"/>
    <property type="match status" value="1"/>
</dbReference>
<dbReference type="RefSeq" id="WP_230667891.1">
    <property type="nucleotide sequence ID" value="NZ_JAJNAY010000001.1"/>
</dbReference>
<keyword evidence="2" id="KW-1185">Reference proteome</keyword>